<sequence>MTPEMYLKRGRNVQMVQHMIFLLMFPHLVCKAMGRTEQVSFPHESYQPGHYIIGGITSQLIPHISLHNFKLPPSLEVLRTKRMISNFYQHNLALAFAINEINKNTKILANISLGFCIVDSYNQEKFFYHSVLQVLLKSQRFVLNYNYDSKKNVIAVIAGLTSDISFQVADILMMYKVAQLAYGSFAPERRNRHNLSFFRMTLNEDHQVQGIASLLKYFGWTWIGLFAEDGDKGEHFLITLEALFSQNGICSAFIQRVPHREQQRMNAWHKIFDLIERLNVHITQSNASIMVVYGDTLTMKWLSNLLSAEIDRCNKKACDGKVWIMTAQIDVALMSQQLKTKLDFFQGSLSFNLHSMEISTFQNFLQHLKPGQSPQDRILKVFWEDLFKCEFSDSQPPLKYTCICTGEESMESLPSLTFDMAMSGQSYSIYNAVHAVAHALHSAALSQAIPRRTLGDKRLQPWQLHFFLQGISFNNSAGETVSFNAEGEVDSQFDITNLLIFPNHTLKSLKVGKLDPKSAKGKYISVNKDAIVWQTAFNQMTPHSVCSEYCQPGYQKKKKEGKKFCCYDCAPCAEGKISDQKDMNDCFRCSEDQYANEDHTVCIPKVITFLSYDEPLGISLASAALLSSLTTVFVLGTFIKHRDTPIVKANNWDLSYILLVSLLLCFLCSVLFLGKPKRVTCLLRQPTFGMTFSMAISCVLAKTVTVVVAFMATRPGSNMRKWVGKRLANSIVLCCFFIQAIICIGWITIFPPFTDLDKHSFTKYIILECNEDPIVMFFLVLGYMGLLSVISFTVAFLARNLPESFNEAKFITFSMLVFCSIWLAFLPAYLSTKGKNKVAVEIFSIVASSAGLLSCIFVPKCYIILLKSELNSKEQLTKRKN</sequence>
<keyword evidence="9 15" id="KW-0675">Receptor</keyword>
<evidence type="ECO:0000313" key="16">
    <source>
        <dbReference type="Proteomes" id="UP001474421"/>
    </source>
</evidence>
<dbReference type="InterPro" id="IPR000068">
    <property type="entry name" value="GPCR_3_Ca_sens_rcpt-rel"/>
</dbReference>
<keyword evidence="5 13" id="KW-0732">Signal</keyword>
<keyword evidence="3" id="KW-1003">Cell membrane</keyword>
<dbReference type="GO" id="GO:0005886">
    <property type="term" value="C:plasma membrane"/>
    <property type="evidence" value="ECO:0007669"/>
    <property type="project" value="UniProtKB-SubCell"/>
</dbReference>
<comment type="caution">
    <text evidence="15">The sequence shown here is derived from an EMBL/GenBank/DDBJ whole genome shotgun (WGS) entry which is preliminary data.</text>
</comment>
<evidence type="ECO:0000256" key="4">
    <source>
        <dbReference type="ARBA" id="ARBA00022692"/>
    </source>
</evidence>
<feature type="transmembrane region" description="Helical" evidence="12">
    <location>
        <begin position="692"/>
        <end position="711"/>
    </location>
</feature>
<evidence type="ECO:0000256" key="5">
    <source>
        <dbReference type="ARBA" id="ARBA00022729"/>
    </source>
</evidence>
<dbReference type="PRINTS" id="PR01535">
    <property type="entry name" value="VOMERONASL2R"/>
</dbReference>
<name>A0AAW1B8N8_CROAD</name>
<accession>A0AAW1B8N8</accession>
<evidence type="ECO:0000256" key="12">
    <source>
        <dbReference type="SAM" id="Phobius"/>
    </source>
</evidence>
<reference evidence="15 16" key="1">
    <citation type="journal article" date="2024" name="Proc. Natl. Acad. Sci. U.S.A.">
        <title>The genetic regulatory architecture and epigenomic basis for age-related changes in rattlesnake venom.</title>
        <authorList>
            <person name="Hogan M.P."/>
            <person name="Holding M.L."/>
            <person name="Nystrom G.S."/>
            <person name="Colston T.J."/>
            <person name="Bartlett D.A."/>
            <person name="Mason A.J."/>
            <person name="Ellsworth S.A."/>
            <person name="Rautsaw R.M."/>
            <person name="Lawrence K.C."/>
            <person name="Strickland J.L."/>
            <person name="He B."/>
            <person name="Fraser P."/>
            <person name="Margres M.J."/>
            <person name="Gilbert D.M."/>
            <person name="Gibbs H.L."/>
            <person name="Parkinson C.L."/>
            <person name="Rokyta D.R."/>
        </authorList>
    </citation>
    <scope>NUCLEOTIDE SEQUENCE [LARGE SCALE GENOMIC DNA]</scope>
    <source>
        <strain evidence="15">DRR0105</strain>
    </source>
</reference>
<comment type="similarity">
    <text evidence="2">Belongs to the G-protein coupled receptor 3 family.</text>
</comment>
<feature type="transmembrane region" description="Helical" evidence="12">
    <location>
        <begin position="842"/>
        <end position="865"/>
    </location>
</feature>
<evidence type="ECO:0000256" key="7">
    <source>
        <dbReference type="ARBA" id="ARBA00023040"/>
    </source>
</evidence>
<dbReference type="PANTHER" id="PTHR24061:SF599">
    <property type="entry name" value="G-PROTEIN COUPLED RECEPTORS FAMILY 3 PROFILE DOMAIN-CONTAINING PROTEIN"/>
    <property type="match status" value="1"/>
</dbReference>
<dbReference type="FunFam" id="2.10.50.30:FF:000002">
    <property type="entry name" value="Vomeronasal 2 receptor, h1"/>
    <property type="match status" value="1"/>
</dbReference>
<keyword evidence="16" id="KW-1185">Reference proteome</keyword>
<keyword evidence="7" id="KW-0297">G-protein coupled receptor</keyword>
<keyword evidence="8 12" id="KW-0472">Membrane</keyword>
<evidence type="ECO:0000256" key="3">
    <source>
        <dbReference type="ARBA" id="ARBA00022475"/>
    </source>
</evidence>
<dbReference type="Gene3D" id="3.40.50.2300">
    <property type="match status" value="2"/>
</dbReference>
<dbReference type="InterPro" id="IPR000337">
    <property type="entry name" value="GPCR_3"/>
</dbReference>
<dbReference type="Pfam" id="PF01094">
    <property type="entry name" value="ANF_receptor"/>
    <property type="match status" value="1"/>
</dbReference>
<evidence type="ECO:0000256" key="8">
    <source>
        <dbReference type="ARBA" id="ARBA00023136"/>
    </source>
</evidence>
<dbReference type="InterPro" id="IPR017979">
    <property type="entry name" value="GPCR_3_CS"/>
</dbReference>
<feature type="signal peptide" evidence="13">
    <location>
        <begin position="1"/>
        <end position="34"/>
    </location>
</feature>
<evidence type="ECO:0000256" key="2">
    <source>
        <dbReference type="ARBA" id="ARBA00007242"/>
    </source>
</evidence>
<evidence type="ECO:0000259" key="14">
    <source>
        <dbReference type="PROSITE" id="PS50259"/>
    </source>
</evidence>
<dbReference type="InterPro" id="IPR038550">
    <property type="entry name" value="GPCR_3_9-Cys_sf"/>
</dbReference>
<feature type="transmembrane region" description="Helical" evidence="12">
    <location>
        <begin position="731"/>
        <end position="754"/>
    </location>
</feature>
<evidence type="ECO:0000256" key="13">
    <source>
        <dbReference type="SAM" id="SignalP"/>
    </source>
</evidence>
<organism evidence="15 16">
    <name type="scientific">Crotalus adamanteus</name>
    <name type="common">Eastern diamondback rattlesnake</name>
    <dbReference type="NCBI Taxonomy" id="8729"/>
    <lineage>
        <taxon>Eukaryota</taxon>
        <taxon>Metazoa</taxon>
        <taxon>Chordata</taxon>
        <taxon>Craniata</taxon>
        <taxon>Vertebrata</taxon>
        <taxon>Euteleostomi</taxon>
        <taxon>Lepidosauria</taxon>
        <taxon>Squamata</taxon>
        <taxon>Bifurcata</taxon>
        <taxon>Unidentata</taxon>
        <taxon>Episquamata</taxon>
        <taxon>Toxicofera</taxon>
        <taxon>Serpentes</taxon>
        <taxon>Colubroidea</taxon>
        <taxon>Viperidae</taxon>
        <taxon>Crotalinae</taxon>
        <taxon>Crotalus</taxon>
    </lineage>
</organism>
<dbReference type="InterPro" id="IPR011500">
    <property type="entry name" value="GPCR_3_9-Cys_dom"/>
</dbReference>
<keyword evidence="6 12" id="KW-1133">Transmembrane helix</keyword>
<dbReference type="CDD" id="cd15283">
    <property type="entry name" value="7tmC_V2R_pheromone"/>
    <property type="match status" value="1"/>
</dbReference>
<proteinExistence type="inferred from homology"/>
<feature type="transmembrane region" description="Helical" evidence="12">
    <location>
        <begin position="616"/>
        <end position="639"/>
    </location>
</feature>
<dbReference type="InterPro" id="IPR017978">
    <property type="entry name" value="GPCR_3_C"/>
</dbReference>
<dbReference type="AlphaFoldDB" id="A0AAW1B8N8"/>
<gene>
    <name evidence="15" type="ORF">NXF25_021517</name>
</gene>
<dbReference type="Pfam" id="PF00003">
    <property type="entry name" value="7tm_3"/>
    <property type="match status" value="1"/>
</dbReference>
<dbReference type="PANTHER" id="PTHR24061">
    <property type="entry name" value="CALCIUM-SENSING RECEPTOR-RELATED"/>
    <property type="match status" value="1"/>
</dbReference>
<feature type="transmembrane region" description="Helical" evidence="12">
    <location>
        <begin position="774"/>
        <end position="798"/>
    </location>
</feature>
<keyword evidence="11" id="KW-0807">Transducer</keyword>
<keyword evidence="4 12" id="KW-0812">Transmembrane</keyword>
<feature type="domain" description="G-protein coupled receptors family 3 profile" evidence="14">
    <location>
        <begin position="616"/>
        <end position="880"/>
    </location>
</feature>
<feature type="chain" id="PRO_5043598096" evidence="13">
    <location>
        <begin position="35"/>
        <end position="881"/>
    </location>
</feature>
<dbReference type="Pfam" id="PF07562">
    <property type="entry name" value="NCD3G"/>
    <property type="match status" value="1"/>
</dbReference>
<dbReference type="Gene3D" id="2.10.50.30">
    <property type="entry name" value="GPCR, family 3, nine cysteines domain"/>
    <property type="match status" value="1"/>
</dbReference>
<dbReference type="PROSITE" id="PS50259">
    <property type="entry name" value="G_PROTEIN_RECEP_F3_4"/>
    <property type="match status" value="1"/>
</dbReference>
<dbReference type="InterPro" id="IPR001828">
    <property type="entry name" value="ANF_lig-bd_rcpt"/>
</dbReference>
<keyword evidence="10" id="KW-0325">Glycoprotein</keyword>
<evidence type="ECO:0000256" key="9">
    <source>
        <dbReference type="ARBA" id="ARBA00023170"/>
    </source>
</evidence>
<dbReference type="InterPro" id="IPR028082">
    <property type="entry name" value="Peripla_BP_I"/>
</dbReference>
<protein>
    <submittedName>
        <fullName evidence="15">Type-2 vomeronasal receptor</fullName>
    </submittedName>
</protein>
<feature type="transmembrane region" description="Helical" evidence="12">
    <location>
        <begin position="810"/>
        <end position="830"/>
    </location>
</feature>
<dbReference type="Proteomes" id="UP001474421">
    <property type="component" value="Unassembled WGS sequence"/>
</dbReference>
<dbReference type="GO" id="GO:0004930">
    <property type="term" value="F:G protein-coupled receptor activity"/>
    <property type="evidence" value="ECO:0007669"/>
    <property type="project" value="UniProtKB-KW"/>
</dbReference>
<evidence type="ECO:0000256" key="10">
    <source>
        <dbReference type="ARBA" id="ARBA00023180"/>
    </source>
</evidence>
<evidence type="ECO:0000256" key="1">
    <source>
        <dbReference type="ARBA" id="ARBA00004651"/>
    </source>
</evidence>
<dbReference type="InterPro" id="IPR004073">
    <property type="entry name" value="GPCR_3_vmron_rcpt_2"/>
</dbReference>
<evidence type="ECO:0000256" key="6">
    <source>
        <dbReference type="ARBA" id="ARBA00022989"/>
    </source>
</evidence>
<dbReference type="EMBL" id="JAOTOJ010000008">
    <property type="protein sequence ID" value="KAK9398156.1"/>
    <property type="molecule type" value="Genomic_DNA"/>
</dbReference>
<evidence type="ECO:0000256" key="11">
    <source>
        <dbReference type="ARBA" id="ARBA00023224"/>
    </source>
</evidence>
<dbReference type="SUPFAM" id="SSF53822">
    <property type="entry name" value="Periplasmic binding protein-like I"/>
    <property type="match status" value="1"/>
</dbReference>
<dbReference type="FunFam" id="3.40.50.2300:FF:000024">
    <property type="entry name" value="Vomeronasal 2, receptor 73"/>
    <property type="match status" value="1"/>
</dbReference>
<feature type="transmembrane region" description="Helical" evidence="12">
    <location>
        <begin position="651"/>
        <end position="672"/>
    </location>
</feature>
<dbReference type="PRINTS" id="PR00248">
    <property type="entry name" value="GPCRMGR"/>
</dbReference>
<comment type="subcellular location">
    <subcellularLocation>
        <location evidence="1">Cell membrane</location>
        <topology evidence="1">Multi-pass membrane protein</topology>
    </subcellularLocation>
</comment>
<dbReference type="PROSITE" id="PS00981">
    <property type="entry name" value="G_PROTEIN_RECEP_F3_3"/>
    <property type="match status" value="1"/>
</dbReference>
<evidence type="ECO:0000313" key="15">
    <source>
        <dbReference type="EMBL" id="KAK9398156.1"/>
    </source>
</evidence>